<feature type="coiled-coil region" evidence="1">
    <location>
        <begin position="195"/>
        <end position="225"/>
    </location>
</feature>
<dbReference type="RefSeq" id="WP_278307398.1">
    <property type="nucleotide sequence ID" value="NZ_CP104008.1"/>
</dbReference>
<dbReference type="AlphaFoldDB" id="A0AAX3TGF8"/>
<sequence length="225" mass="25532">MKKVVTILSSIGLIATTGITVVACKTPSELKQKLEEPRNEPKLEEPKQPDGPKKPGNQPQSDDPDLHNQQPQADQPTPDQPKNDNEQNLNNNSGHSNNSSNSEEQPQSDEPQVSGETLKRTKEENFGLIKQYGSELSELLKTLDSKSEKNIEDNDKLKIVATLLQFYNNIMQYSNFSQFEEALKEKLKNGPTSIKDFINEIENELEKIIQEYEKEKNEILEILKK</sequence>
<feature type="compositionally biased region" description="Basic and acidic residues" evidence="2">
    <location>
        <begin position="30"/>
        <end position="53"/>
    </location>
</feature>
<evidence type="ECO:0008006" key="5">
    <source>
        <dbReference type="Google" id="ProtNLM"/>
    </source>
</evidence>
<organism evidence="3 4">
    <name type="scientific">Mycoplasma feriruminatoris</name>
    <dbReference type="NCBI Taxonomy" id="1179777"/>
    <lineage>
        <taxon>Bacteria</taxon>
        <taxon>Bacillati</taxon>
        <taxon>Mycoplasmatota</taxon>
        <taxon>Mollicutes</taxon>
        <taxon>Mycoplasmataceae</taxon>
        <taxon>Mycoplasma</taxon>
    </lineage>
</organism>
<evidence type="ECO:0000313" key="3">
    <source>
        <dbReference type="EMBL" id="WFQ92815.1"/>
    </source>
</evidence>
<evidence type="ECO:0000313" key="4">
    <source>
        <dbReference type="Proteomes" id="UP001178743"/>
    </source>
</evidence>
<evidence type="ECO:0000256" key="2">
    <source>
        <dbReference type="SAM" id="MobiDB-lite"/>
    </source>
</evidence>
<accession>A0AAX3TGF8</accession>
<dbReference type="NCBIfam" id="NF038029">
    <property type="entry name" value="LP_plasma"/>
    <property type="match status" value="1"/>
</dbReference>
<dbReference type="InterPro" id="IPR054816">
    <property type="entry name" value="Lipoprotein_mollicutes-type_CS"/>
</dbReference>
<name>A0AAX3TGF8_9MOLU</name>
<gene>
    <name evidence="3" type="ORF">MFERI14822_00607</name>
</gene>
<keyword evidence="1" id="KW-0175">Coiled coil</keyword>
<protein>
    <recommendedName>
        <fullName evidence="5">Lipoprotein</fullName>
    </recommendedName>
</protein>
<evidence type="ECO:0000256" key="1">
    <source>
        <dbReference type="SAM" id="Coils"/>
    </source>
</evidence>
<feature type="region of interest" description="Disordered" evidence="2">
    <location>
        <begin position="30"/>
        <end position="121"/>
    </location>
</feature>
<dbReference type="Proteomes" id="UP001178743">
    <property type="component" value="Chromosome"/>
</dbReference>
<proteinExistence type="predicted"/>
<dbReference type="EMBL" id="CP104008">
    <property type="protein sequence ID" value="WFQ92815.1"/>
    <property type="molecule type" value="Genomic_DNA"/>
</dbReference>
<feature type="compositionally biased region" description="Low complexity" evidence="2">
    <location>
        <begin position="86"/>
        <end position="114"/>
    </location>
</feature>
<reference evidence="3" key="1">
    <citation type="submission" date="2022-06" db="EMBL/GenBank/DDBJ databases">
        <title>Comparative genomic analysis of Mycoplasma feriruminatoris and the Mycoplasma mycoides cluster.</title>
        <authorList>
            <person name="Baby V."/>
            <person name="Ambroset C."/>
            <person name="Gaurivaud P."/>
            <person name="Boury C."/>
            <person name="Guichoux E."/>
            <person name="Lartigue C."/>
            <person name="Tardy F."/>
            <person name="Sirand-Pugnet P."/>
        </authorList>
    </citation>
    <scope>NUCLEOTIDE SEQUENCE</scope>
    <source>
        <strain evidence="3">L14822</strain>
    </source>
</reference>
<dbReference type="PROSITE" id="PS51257">
    <property type="entry name" value="PROKAR_LIPOPROTEIN"/>
    <property type="match status" value="1"/>
</dbReference>